<evidence type="ECO:0000313" key="1">
    <source>
        <dbReference type="EMBL" id="KAH7662729.1"/>
    </source>
</evidence>
<dbReference type="EMBL" id="CM037024">
    <property type="protein sequence ID" value="KAH7662729.1"/>
    <property type="molecule type" value="Genomic_DNA"/>
</dbReference>
<evidence type="ECO:0000313" key="2">
    <source>
        <dbReference type="Proteomes" id="UP000827976"/>
    </source>
</evidence>
<protein>
    <submittedName>
        <fullName evidence="1">E3 ubiquitin ligase protein</fullName>
    </submittedName>
</protein>
<comment type="caution">
    <text evidence="1">The sequence shown here is derived from an EMBL/GenBank/DDBJ whole genome shotgun (WGS) entry which is preliminary data.</text>
</comment>
<name>A0ACB7UPY4_DIOAL</name>
<keyword evidence="2" id="KW-1185">Reference proteome</keyword>
<organism evidence="1 2">
    <name type="scientific">Dioscorea alata</name>
    <name type="common">Purple yam</name>
    <dbReference type="NCBI Taxonomy" id="55571"/>
    <lineage>
        <taxon>Eukaryota</taxon>
        <taxon>Viridiplantae</taxon>
        <taxon>Streptophyta</taxon>
        <taxon>Embryophyta</taxon>
        <taxon>Tracheophyta</taxon>
        <taxon>Spermatophyta</taxon>
        <taxon>Magnoliopsida</taxon>
        <taxon>Liliopsida</taxon>
        <taxon>Dioscoreales</taxon>
        <taxon>Dioscoreaceae</taxon>
        <taxon>Dioscorea</taxon>
    </lineage>
</organism>
<reference evidence="2" key="1">
    <citation type="journal article" date="2022" name="Nat. Commun.">
        <title>Chromosome evolution and the genetic basis of agronomically important traits in greater yam.</title>
        <authorList>
            <person name="Bredeson J.V."/>
            <person name="Lyons J.B."/>
            <person name="Oniyinde I.O."/>
            <person name="Okereke N.R."/>
            <person name="Kolade O."/>
            <person name="Nnabue I."/>
            <person name="Nwadili C.O."/>
            <person name="Hribova E."/>
            <person name="Parker M."/>
            <person name="Nwogha J."/>
            <person name="Shu S."/>
            <person name="Carlson J."/>
            <person name="Kariba R."/>
            <person name="Muthemba S."/>
            <person name="Knop K."/>
            <person name="Barton G.J."/>
            <person name="Sherwood A.V."/>
            <person name="Lopez-Montes A."/>
            <person name="Asiedu R."/>
            <person name="Jamnadass R."/>
            <person name="Muchugi A."/>
            <person name="Goodstein D."/>
            <person name="Egesi C.N."/>
            <person name="Featherston J."/>
            <person name="Asfaw A."/>
            <person name="Simpson G.G."/>
            <person name="Dolezel J."/>
            <person name="Hendre P.S."/>
            <person name="Van Deynze A."/>
            <person name="Kumar P.L."/>
            <person name="Obidiegwu J.E."/>
            <person name="Bhattacharjee R."/>
            <person name="Rokhsar D.S."/>
        </authorList>
    </citation>
    <scope>NUCLEOTIDE SEQUENCE [LARGE SCALE GENOMIC DNA]</scope>
    <source>
        <strain evidence="2">cv. TDa95/00328</strain>
    </source>
</reference>
<proteinExistence type="predicted"/>
<gene>
    <name evidence="1" type="ORF">IHE45_14G007600</name>
</gene>
<accession>A0ACB7UPY4</accession>
<sequence length="359" mass="40232">MAAIEPPPVDSPASPSSVSMEDAASECSTHPSFQCCICLDLLYKPVVLACGHMSCFWCVHNSMHAERVSQCPICRKPFYHFPSICWLLHFLLLKIEPLAYKRREEEVLEEEKHLDCFSPQVLDHVISDGACLEDVKESSDGPKINDLPENKFNSTTAKQVSLDDVICPLCKNLLFRPVVLNCGHVYCESCLSGLDDGPLKCQVCRSPHPGGVPNVCLDLDHFLEEQFPRHHMTTKEGVGLERTQGQKGELSSGVPQAEKQILKSSYNSGDGQLWFQGESSDVQIGVGCDSCGMYPIIGNRYRCKDCKEKIGFDLCEACYTTSSKFPGRFNQQHRPDHTFELDNSMLEIYKELMSQNHFV</sequence>
<dbReference type="Proteomes" id="UP000827976">
    <property type="component" value="Chromosome 14"/>
</dbReference>